<feature type="region of interest" description="Disordered" evidence="1">
    <location>
        <begin position="211"/>
        <end position="231"/>
    </location>
</feature>
<dbReference type="Gene3D" id="3.40.50.10490">
    <property type="entry name" value="Glucose-6-phosphate isomerase like protein, domain 1"/>
    <property type="match status" value="1"/>
</dbReference>
<accession>A0AAJ0C607</accession>
<dbReference type="InterPro" id="IPR001347">
    <property type="entry name" value="SIS_dom"/>
</dbReference>
<dbReference type="EMBL" id="MU838999">
    <property type="protein sequence ID" value="KAK1770814.1"/>
    <property type="molecule type" value="Genomic_DNA"/>
</dbReference>
<dbReference type="PANTHER" id="PTHR38418">
    <property type="entry name" value="SUGAR ISOMERASE, KPSF/GUTQ (AFU_ORTHOLOGUE AFUA_6G08860)"/>
    <property type="match status" value="1"/>
</dbReference>
<dbReference type="GO" id="GO:0097367">
    <property type="term" value="F:carbohydrate derivative binding"/>
    <property type="evidence" value="ECO:0007669"/>
    <property type="project" value="InterPro"/>
</dbReference>
<feature type="compositionally biased region" description="Low complexity" evidence="1">
    <location>
        <begin position="329"/>
        <end position="352"/>
    </location>
</feature>
<gene>
    <name evidence="3" type="ORF">QBC33DRAFT_597267</name>
</gene>
<evidence type="ECO:0000259" key="2">
    <source>
        <dbReference type="PROSITE" id="PS51464"/>
    </source>
</evidence>
<evidence type="ECO:0000256" key="1">
    <source>
        <dbReference type="SAM" id="MobiDB-lite"/>
    </source>
</evidence>
<dbReference type="PROSITE" id="PS51464">
    <property type="entry name" value="SIS"/>
    <property type="match status" value="1"/>
</dbReference>
<feature type="region of interest" description="Disordered" evidence="1">
    <location>
        <begin position="329"/>
        <end position="367"/>
    </location>
</feature>
<proteinExistence type="predicted"/>
<evidence type="ECO:0000313" key="3">
    <source>
        <dbReference type="EMBL" id="KAK1770814.1"/>
    </source>
</evidence>
<feature type="compositionally biased region" description="Basic residues" evidence="1">
    <location>
        <begin position="211"/>
        <end position="225"/>
    </location>
</feature>
<dbReference type="Proteomes" id="UP001244011">
    <property type="component" value="Unassembled WGS sequence"/>
</dbReference>
<dbReference type="AlphaFoldDB" id="A0AAJ0C607"/>
<dbReference type="CDD" id="cd05014">
    <property type="entry name" value="SIS_Kpsf"/>
    <property type="match status" value="1"/>
</dbReference>
<comment type="caution">
    <text evidence="3">The sequence shown here is derived from an EMBL/GenBank/DDBJ whole genome shotgun (WGS) entry which is preliminary data.</text>
</comment>
<organism evidence="3 4">
    <name type="scientific">Phialemonium atrogriseum</name>
    <dbReference type="NCBI Taxonomy" id="1093897"/>
    <lineage>
        <taxon>Eukaryota</taxon>
        <taxon>Fungi</taxon>
        <taxon>Dikarya</taxon>
        <taxon>Ascomycota</taxon>
        <taxon>Pezizomycotina</taxon>
        <taxon>Sordariomycetes</taxon>
        <taxon>Sordariomycetidae</taxon>
        <taxon>Cephalothecales</taxon>
        <taxon>Cephalothecaceae</taxon>
        <taxon>Phialemonium</taxon>
    </lineage>
</organism>
<evidence type="ECO:0000313" key="4">
    <source>
        <dbReference type="Proteomes" id="UP001244011"/>
    </source>
</evidence>
<dbReference type="PANTHER" id="PTHR38418:SF2">
    <property type="entry name" value="SUGAR ISOMERASE, KPSF_GUTQ (AFU_ORTHOLOGUE AFUA_6G08860)"/>
    <property type="match status" value="1"/>
</dbReference>
<feature type="domain" description="SIS" evidence="2">
    <location>
        <begin position="102"/>
        <end position="278"/>
    </location>
</feature>
<sequence length="529" mass="53750">MVEQRPVQTSAVYLLGTTQFPAVPPPSPPSPVTPVAPDLCIPIEELDLGDGSDVPGPASIAEDRLAGAVHVLNTEATTLQCLTRLYSTDAVARDGFSRAVAAVTRHRGCGGGQGGKLVIAGVGKSGHIGRKLVATFNSLGVHAAFLHPTEALHGDLGQIGRHDTLLLITFSGRTPELLALLPHLDPSLPLILLTAHTRPDTCELLQLAARRRNSQSSRNRNRNHNHGADHHHGVILLPAPIHEPESVSFGVSAPTSSTTAALAVGDALAIVAARELHGQTTTTTTTATTRSGGGGTSAAAGVAAVFATNHPGGAIGAAAAAAAMVAGRESPASPSSSSPSSPSSSPSASPSRGSRRSRYTNKTNPATLSVRHLAVPWSDIPAVVPSGPRGAAPTGADVLRAGYASPSGWVRLQQQQQARSSSGDVVDDDVVVLSPSRIRGLGAPDMGRPVEELLGLAVGRGDFVSVAADTTVRRAAEWIGGVGLLEGDGDGEGEGGKRGCARDAVVGVVEGGECVGVLEVGTLIGNRGG</sequence>
<dbReference type="Pfam" id="PF01380">
    <property type="entry name" value="SIS"/>
    <property type="match status" value="1"/>
</dbReference>
<dbReference type="InterPro" id="IPR046348">
    <property type="entry name" value="SIS_dom_sf"/>
</dbReference>
<name>A0AAJ0C607_9PEZI</name>
<dbReference type="GO" id="GO:1901135">
    <property type="term" value="P:carbohydrate derivative metabolic process"/>
    <property type="evidence" value="ECO:0007669"/>
    <property type="project" value="InterPro"/>
</dbReference>
<dbReference type="InterPro" id="IPR035474">
    <property type="entry name" value="SIS_Kpsf"/>
</dbReference>
<dbReference type="GeneID" id="85315106"/>
<protein>
    <submittedName>
        <fullName evidence="3">Sis domain-protein</fullName>
    </submittedName>
</protein>
<dbReference type="RefSeq" id="XP_060287027.1">
    <property type="nucleotide sequence ID" value="XM_060431919.1"/>
</dbReference>
<reference evidence="3" key="1">
    <citation type="submission" date="2023-06" db="EMBL/GenBank/DDBJ databases">
        <title>Genome-scale phylogeny and comparative genomics of the fungal order Sordariales.</title>
        <authorList>
            <consortium name="Lawrence Berkeley National Laboratory"/>
            <person name="Hensen N."/>
            <person name="Bonometti L."/>
            <person name="Westerberg I."/>
            <person name="Brannstrom I.O."/>
            <person name="Guillou S."/>
            <person name="Cros-Aarteil S."/>
            <person name="Calhoun S."/>
            <person name="Haridas S."/>
            <person name="Kuo A."/>
            <person name="Mondo S."/>
            <person name="Pangilinan J."/>
            <person name="Riley R."/>
            <person name="Labutti K."/>
            <person name="Andreopoulos B."/>
            <person name="Lipzen A."/>
            <person name="Chen C."/>
            <person name="Yanf M."/>
            <person name="Daum C."/>
            <person name="Ng V."/>
            <person name="Clum A."/>
            <person name="Steindorff A."/>
            <person name="Ohm R."/>
            <person name="Martin F."/>
            <person name="Silar P."/>
            <person name="Natvig D."/>
            <person name="Lalanne C."/>
            <person name="Gautier V."/>
            <person name="Ament-Velasquez S.L."/>
            <person name="Kruys A."/>
            <person name="Hutchinson M.I."/>
            <person name="Powell A.J."/>
            <person name="Barry K."/>
            <person name="Miller A.N."/>
            <person name="Grigoriev I.V."/>
            <person name="Debuchy R."/>
            <person name="Gladieux P."/>
            <person name="Thoren M.H."/>
            <person name="Johannesson H."/>
        </authorList>
    </citation>
    <scope>NUCLEOTIDE SEQUENCE</scope>
    <source>
        <strain evidence="3">8032-3</strain>
    </source>
</reference>
<keyword evidence="4" id="KW-1185">Reference proteome</keyword>
<dbReference type="SUPFAM" id="SSF53697">
    <property type="entry name" value="SIS domain"/>
    <property type="match status" value="1"/>
</dbReference>